<proteinExistence type="predicted"/>
<dbReference type="GeneID" id="105362747"/>
<keyword evidence="1" id="KW-1185">Reference proteome</keyword>
<reference evidence="2" key="1">
    <citation type="submission" date="2025-08" db="UniProtKB">
        <authorList>
            <consortium name="RefSeq"/>
        </authorList>
    </citation>
    <scope>IDENTIFICATION</scope>
</reference>
<evidence type="ECO:0000313" key="2">
    <source>
        <dbReference type="RefSeq" id="XP_011498537.1"/>
    </source>
</evidence>
<dbReference type="AlphaFoldDB" id="A0AAJ6YI78"/>
<name>A0AAJ6YI78_9HYME</name>
<dbReference type="RefSeq" id="XP_011498537.1">
    <property type="nucleotide sequence ID" value="XM_011500235.1"/>
</dbReference>
<protein>
    <submittedName>
        <fullName evidence="2">Uncharacterized protein LOC105362747</fullName>
    </submittedName>
</protein>
<dbReference type="Proteomes" id="UP000695007">
    <property type="component" value="Unplaced"/>
</dbReference>
<sequence>MVSKIPPVFNQQTASNISIENGVEVKGLKSCNLKLRQSSAFRGVRLRQQQKADALTPEKIEIISQKDPAIELNTFLREPPSYTSKSRVQGQAAKEVAAVYPSTWEENFQDLSGWCMASVQGRYNFAAGESAMTSMITELKSENSDVLTTTDMTSAASVQAIKGKINNDGETFVCAPELISATNDVLPQFNSTNAVAEQQQQINFHDNNIRNIINDVGEPKNRSDGWIGLSSKVESTMDANNDNITWTQLSNVGINTSTAELPLYYQESVIGADAKQQEQQSQDLN</sequence>
<dbReference type="KEGG" id="csol:105362747"/>
<organism evidence="1 2">
    <name type="scientific">Ceratosolen solmsi marchali</name>
    <dbReference type="NCBI Taxonomy" id="326594"/>
    <lineage>
        <taxon>Eukaryota</taxon>
        <taxon>Metazoa</taxon>
        <taxon>Ecdysozoa</taxon>
        <taxon>Arthropoda</taxon>
        <taxon>Hexapoda</taxon>
        <taxon>Insecta</taxon>
        <taxon>Pterygota</taxon>
        <taxon>Neoptera</taxon>
        <taxon>Endopterygota</taxon>
        <taxon>Hymenoptera</taxon>
        <taxon>Apocrita</taxon>
        <taxon>Proctotrupomorpha</taxon>
        <taxon>Chalcidoidea</taxon>
        <taxon>Agaonidae</taxon>
        <taxon>Agaoninae</taxon>
        <taxon>Ceratosolen</taxon>
    </lineage>
</organism>
<evidence type="ECO:0000313" key="1">
    <source>
        <dbReference type="Proteomes" id="UP000695007"/>
    </source>
</evidence>
<gene>
    <name evidence="2" type="primary">LOC105362747</name>
</gene>
<accession>A0AAJ6YI78</accession>